<accession>A0A1W1Z7S4</accession>
<sequence length="39" mass="4538">MSIKLFVANFPFSMTEIQLLKLIDNPISMRLAESKRLKL</sequence>
<protein>
    <submittedName>
        <fullName evidence="1">Uncharacterized protein</fullName>
    </submittedName>
</protein>
<evidence type="ECO:0000313" key="2">
    <source>
        <dbReference type="Proteomes" id="UP000192756"/>
    </source>
</evidence>
<reference evidence="2" key="1">
    <citation type="submission" date="2017-04" db="EMBL/GenBank/DDBJ databases">
        <authorList>
            <person name="Varghese N."/>
            <person name="Submissions S."/>
        </authorList>
    </citation>
    <scope>NUCLEOTIDE SEQUENCE [LARGE SCALE GENOMIC DNA]</scope>
    <source>
        <strain evidence="2">DSM 12126</strain>
    </source>
</reference>
<gene>
    <name evidence="1" type="ORF">SAMN04488524_0452</name>
</gene>
<proteinExistence type="predicted"/>
<organism evidence="1 2">
    <name type="scientific">Pedobacter africanus</name>
    <dbReference type="NCBI Taxonomy" id="151894"/>
    <lineage>
        <taxon>Bacteria</taxon>
        <taxon>Pseudomonadati</taxon>
        <taxon>Bacteroidota</taxon>
        <taxon>Sphingobacteriia</taxon>
        <taxon>Sphingobacteriales</taxon>
        <taxon>Sphingobacteriaceae</taxon>
        <taxon>Pedobacter</taxon>
    </lineage>
</organism>
<dbReference type="EMBL" id="FWXT01000001">
    <property type="protein sequence ID" value="SMC44434.1"/>
    <property type="molecule type" value="Genomic_DNA"/>
</dbReference>
<dbReference type="STRING" id="151894.SAMN04488524_0452"/>
<name>A0A1W1Z7S4_9SPHI</name>
<dbReference type="Proteomes" id="UP000192756">
    <property type="component" value="Unassembled WGS sequence"/>
</dbReference>
<dbReference type="AlphaFoldDB" id="A0A1W1Z7S4"/>
<keyword evidence="2" id="KW-1185">Reference proteome</keyword>
<evidence type="ECO:0000313" key="1">
    <source>
        <dbReference type="EMBL" id="SMC44434.1"/>
    </source>
</evidence>